<feature type="region of interest" description="Disordered" evidence="1">
    <location>
        <begin position="186"/>
        <end position="240"/>
    </location>
</feature>
<dbReference type="RefSeq" id="WP_264204877.1">
    <property type="nucleotide sequence ID" value="NZ_JAOZEW010000002.1"/>
</dbReference>
<proteinExistence type="predicted"/>
<organism evidence="2 3">
    <name type="scientific">Flavobacterium shii</name>
    <dbReference type="NCBI Taxonomy" id="2987687"/>
    <lineage>
        <taxon>Bacteria</taxon>
        <taxon>Pseudomonadati</taxon>
        <taxon>Bacteroidota</taxon>
        <taxon>Flavobacteriia</taxon>
        <taxon>Flavobacteriales</taxon>
        <taxon>Flavobacteriaceae</taxon>
        <taxon>Flavobacterium</taxon>
    </lineage>
</organism>
<dbReference type="Proteomes" id="UP001151079">
    <property type="component" value="Unassembled WGS sequence"/>
</dbReference>
<evidence type="ECO:0000313" key="2">
    <source>
        <dbReference type="EMBL" id="MCV9926690.1"/>
    </source>
</evidence>
<sequence length="240" mass="27168">MFKNFDSENYFHKDNADLGQYSSHASYNRDLLQLVDFYGRTPFDWYRNKKKGELIWLDGHAKICHYSNLGHTWGKTFVNGNRILLDGDTKLITYNGEIIHNFSKKKSPFFSGGFAFSDGGNYQDPTSLRMGGRDVTWIDFGGAFEALTIILGFEVKGSTSKGKGTNGGKPTRENKADDFMTATDHGANAIKAGKSVKEETNKKKPNSTPSLENEFVRTGYNSKTGNQTWERREDYEKHKK</sequence>
<gene>
    <name evidence="2" type="ORF">OIU83_03470</name>
</gene>
<evidence type="ECO:0000256" key="1">
    <source>
        <dbReference type="SAM" id="MobiDB-lite"/>
    </source>
</evidence>
<name>A0A9X2ZAJ7_9FLAO</name>
<dbReference type="AlphaFoldDB" id="A0A9X2ZAJ7"/>
<feature type="compositionally biased region" description="Polar residues" evidence="1">
    <location>
        <begin position="219"/>
        <end position="228"/>
    </location>
</feature>
<reference evidence="2" key="1">
    <citation type="submission" date="2022-10" db="EMBL/GenBank/DDBJ databases">
        <title>Two novel species of Flavobacterium.</title>
        <authorList>
            <person name="Liu Q."/>
            <person name="Xin Y.-H."/>
        </authorList>
    </citation>
    <scope>NUCLEOTIDE SEQUENCE</scope>
    <source>
        <strain evidence="2">LS1R49</strain>
    </source>
</reference>
<protein>
    <submittedName>
        <fullName evidence="2">Uncharacterized protein</fullName>
    </submittedName>
</protein>
<evidence type="ECO:0000313" key="3">
    <source>
        <dbReference type="Proteomes" id="UP001151079"/>
    </source>
</evidence>
<feature type="compositionally biased region" description="Basic and acidic residues" evidence="1">
    <location>
        <begin position="229"/>
        <end position="240"/>
    </location>
</feature>
<comment type="caution">
    <text evidence="2">The sequence shown here is derived from an EMBL/GenBank/DDBJ whole genome shotgun (WGS) entry which is preliminary data.</text>
</comment>
<keyword evidence="3" id="KW-1185">Reference proteome</keyword>
<dbReference type="EMBL" id="JAOZEW010000002">
    <property type="protein sequence ID" value="MCV9926690.1"/>
    <property type="molecule type" value="Genomic_DNA"/>
</dbReference>
<accession>A0A9X2ZAJ7</accession>